<dbReference type="AlphaFoldDB" id="A0A9Q0ZXH9"/>
<dbReference type="Gene3D" id="3.80.10.10">
    <property type="entry name" value="Ribonuclease Inhibitor"/>
    <property type="match status" value="3"/>
</dbReference>
<keyword evidence="4" id="KW-0433">Leucine-rich repeat</keyword>
<evidence type="ECO:0000256" key="7">
    <source>
        <dbReference type="ARBA" id="ARBA00022737"/>
    </source>
</evidence>
<evidence type="ECO:0000256" key="12">
    <source>
        <dbReference type="SAM" id="MobiDB-lite"/>
    </source>
</evidence>
<feature type="domain" description="Protein kinase" evidence="15">
    <location>
        <begin position="434"/>
        <end position="732"/>
    </location>
</feature>
<evidence type="ECO:0000256" key="2">
    <source>
        <dbReference type="ARBA" id="ARBA00009592"/>
    </source>
</evidence>
<dbReference type="Gene3D" id="1.10.510.10">
    <property type="entry name" value="Transferase(Phosphotransferase) domain 1"/>
    <property type="match status" value="1"/>
</dbReference>
<keyword evidence="9 13" id="KW-0472">Membrane</keyword>
<dbReference type="FunFam" id="3.80.10.10:FF:000544">
    <property type="entry name" value="Leucine-rich repeat receptor-like serine/threonine-protein kinase BAM3"/>
    <property type="match status" value="1"/>
</dbReference>
<name>A0A9Q0ZXH9_SALVM</name>
<dbReference type="InterPro" id="IPR013210">
    <property type="entry name" value="LRR_N_plant-typ"/>
</dbReference>
<dbReference type="GO" id="GO:0016020">
    <property type="term" value="C:membrane"/>
    <property type="evidence" value="ECO:0007669"/>
    <property type="project" value="UniProtKB-SubCell"/>
</dbReference>
<keyword evidence="3" id="KW-0597">Phosphoprotein</keyword>
<evidence type="ECO:0000256" key="8">
    <source>
        <dbReference type="ARBA" id="ARBA00022989"/>
    </source>
</evidence>
<evidence type="ECO:0000259" key="15">
    <source>
        <dbReference type="PROSITE" id="PS50011"/>
    </source>
</evidence>
<evidence type="ECO:0000256" key="10">
    <source>
        <dbReference type="ARBA" id="ARBA00023170"/>
    </source>
</evidence>
<dbReference type="InterPro" id="IPR032675">
    <property type="entry name" value="LRR_dom_sf"/>
</dbReference>
<dbReference type="Pfam" id="PF07714">
    <property type="entry name" value="PK_Tyr_Ser-Thr"/>
    <property type="match status" value="1"/>
</dbReference>
<dbReference type="InterPro" id="IPR001245">
    <property type="entry name" value="Ser-Thr/Tyr_kinase_cat_dom"/>
</dbReference>
<dbReference type="FunFam" id="3.80.10.10:FF:000129">
    <property type="entry name" value="Leucine-rich repeat receptor-like kinase"/>
    <property type="match status" value="1"/>
</dbReference>
<evidence type="ECO:0000256" key="11">
    <source>
        <dbReference type="ARBA" id="ARBA00023180"/>
    </source>
</evidence>
<comment type="similarity">
    <text evidence="2">Belongs to the RLP family.</text>
</comment>
<accession>A0A9Q0ZXH9</accession>
<dbReference type="InterPro" id="IPR011009">
    <property type="entry name" value="Kinase-like_dom_sf"/>
</dbReference>
<evidence type="ECO:0000256" key="5">
    <source>
        <dbReference type="ARBA" id="ARBA00022692"/>
    </source>
</evidence>
<dbReference type="Pfam" id="PF08263">
    <property type="entry name" value="LRRNT_2"/>
    <property type="match status" value="1"/>
</dbReference>
<dbReference type="FunFam" id="1.10.510.10:FF:000480">
    <property type="entry name" value="Pollen receptor-like kinase 1"/>
    <property type="match status" value="1"/>
</dbReference>
<keyword evidence="8 13" id="KW-1133">Transmembrane helix</keyword>
<dbReference type="InterPro" id="IPR003591">
    <property type="entry name" value="Leu-rich_rpt_typical-subtyp"/>
</dbReference>
<dbReference type="Proteomes" id="UP001151529">
    <property type="component" value="Chromosome 16"/>
</dbReference>
<evidence type="ECO:0000256" key="9">
    <source>
        <dbReference type="ARBA" id="ARBA00023136"/>
    </source>
</evidence>
<comment type="caution">
    <text evidence="16">The sequence shown here is derived from an EMBL/GenBank/DDBJ whole genome shotgun (WGS) entry which is preliminary data.</text>
</comment>
<dbReference type="InterPro" id="IPR000719">
    <property type="entry name" value="Prot_kinase_dom"/>
</dbReference>
<keyword evidence="7" id="KW-0677">Repeat</keyword>
<dbReference type="InterPro" id="IPR052451">
    <property type="entry name" value="Ser/Thr_kinase-like"/>
</dbReference>
<evidence type="ECO:0000256" key="3">
    <source>
        <dbReference type="ARBA" id="ARBA00022553"/>
    </source>
</evidence>
<comment type="subcellular location">
    <subcellularLocation>
        <location evidence="1">Membrane</location>
        <topology evidence="1">Single-pass membrane protein</topology>
    </subcellularLocation>
</comment>
<keyword evidence="17" id="KW-1185">Reference proteome</keyword>
<evidence type="ECO:0000256" key="13">
    <source>
        <dbReference type="SAM" id="Phobius"/>
    </source>
</evidence>
<dbReference type="Pfam" id="PF13855">
    <property type="entry name" value="LRR_8"/>
    <property type="match status" value="1"/>
</dbReference>
<dbReference type="PROSITE" id="PS50011">
    <property type="entry name" value="PROTEIN_KINASE_DOM"/>
    <property type="match status" value="1"/>
</dbReference>
<dbReference type="SUPFAM" id="SSF52058">
    <property type="entry name" value="L domain-like"/>
    <property type="match status" value="1"/>
</dbReference>
<proteinExistence type="inferred from homology"/>
<dbReference type="GO" id="GO:0005524">
    <property type="term" value="F:ATP binding"/>
    <property type="evidence" value="ECO:0007669"/>
    <property type="project" value="InterPro"/>
</dbReference>
<feature type="chain" id="PRO_5040316147" description="Protein kinase domain-containing protein" evidence="14">
    <location>
        <begin position="32"/>
        <end position="753"/>
    </location>
</feature>
<dbReference type="PANTHER" id="PTHR48008:SF2">
    <property type="entry name" value="PROBABLY INACTIVE LEUCINE-RICH REPEAT RECEPTOR-LIKE PROTEIN KINASE IMK2"/>
    <property type="match status" value="1"/>
</dbReference>
<evidence type="ECO:0000313" key="17">
    <source>
        <dbReference type="Proteomes" id="UP001151529"/>
    </source>
</evidence>
<gene>
    <name evidence="16" type="ORF">OIU85_000983</name>
</gene>
<dbReference type="OrthoDB" id="1890790at2759"/>
<dbReference type="FunFam" id="3.80.10.10:FF:000111">
    <property type="entry name" value="LRR receptor-like serine/threonine-protein kinase ERECTA"/>
    <property type="match status" value="1"/>
</dbReference>
<dbReference type="Pfam" id="PF00560">
    <property type="entry name" value="LRR_1"/>
    <property type="match status" value="4"/>
</dbReference>
<dbReference type="PANTHER" id="PTHR48008">
    <property type="entry name" value="LEUCINE-RICH REPEAT RECEPTOR-LIKE PROTEIN KINASE IMK3-RELATED"/>
    <property type="match status" value="1"/>
</dbReference>
<dbReference type="EMBL" id="JAPFFL010000001">
    <property type="protein sequence ID" value="KAJ6750404.1"/>
    <property type="molecule type" value="Genomic_DNA"/>
</dbReference>
<evidence type="ECO:0000256" key="1">
    <source>
        <dbReference type="ARBA" id="ARBA00004167"/>
    </source>
</evidence>
<dbReference type="SUPFAM" id="SSF56112">
    <property type="entry name" value="Protein kinase-like (PK-like)"/>
    <property type="match status" value="1"/>
</dbReference>
<organism evidence="16 17">
    <name type="scientific">Salix viminalis</name>
    <name type="common">Common osier</name>
    <name type="synonym">Basket willow</name>
    <dbReference type="NCBI Taxonomy" id="40686"/>
    <lineage>
        <taxon>Eukaryota</taxon>
        <taxon>Viridiplantae</taxon>
        <taxon>Streptophyta</taxon>
        <taxon>Embryophyta</taxon>
        <taxon>Tracheophyta</taxon>
        <taxon>Spermatophyta</taxon>
        <taxon>Magnoliopsida</taxon>
        <taxon>eudicotyledons</taxon>
        <taxon>Gunneridae</taxon>
        <taxon>Pentapetalae</taxon>
        <taxon>rosids</taxon>
        <taxon>fabids</taxon>
        <taxon>Malpighiales</taxon>
        <taxon>Salicaceae</taxon>
        <taxon>Saliceae</taxon>
        <taxon>Salix</taxon>
    </lineage>
</organism>
<evidence type="ECO:0000256" key="4">
    <source>
        <dbReference type="ARBA" id="ARBA00022614"/>
    </source>
</evidence>
<keyword evidence="5 13" id="KW-0812">Transmembrane</keyword>
<reference evidence="16" key="1">
    <citation type="submission" date="2022-11" db="EMBL/GenBank/DDBJ databases">
        <authorList>
            <person name="Hyden B.L."/>
            <person name="Feng K."/>
            <person name="Yates T."/>
            <person name="Jawdy S."/>
            <person name="Smart L.B."/>
            <person name="Muchero W."/>
        </authorList>
    </citation>
    <scope>NUCLEOTIDE SEQUENCE</scope>
    <source>
        <tissue evidence="16">Shoot tip</tissue>
    </source>
</reference>
<keyword evidence="6 14" id="KW-0732">Signal</keyword>
<reference evidence="16" key="2">
    <citation type="journal article" date="2023" name="Int. J. Mol. Sci.">
        <title>De Novo Assembly and Annotation of 11 Diverse Shrub Willow (Salix) Genomes Reveals Novel Gene Organization in Sex-Linked Regions.</title>
        <authorList>
            <person name="Hyden B."/>
            <person name="Feng K."/>
            <person name="Yates T.B."/>
            <person name="Jawdy S."/>
            <person name="Cereghino C."/>
            <person name="Smart L.B."/>
            <person name="Muchero W."/>
        </authorList>
    </citation>
    <scope>NUCLEOTIDE SEQUENCE [LARGE SCALE GENOMIC DNA]</scope>
    <source>
        <tissue evidence="16">Shoot tip</tissue>
    </source>
</reference>
<dbReference type="SMART" id="SM00369">
    <property type="entry name" value="LRR_TYP"/>
    <property type="match status" value="5"/>
</dbReference>
<evidence type="ECO:0000313" key="16">
    <source>
        <dbReference type="EMBL" id="KAJ6750404.1"/>
    </source>
</evidence>
<feature type="region of interest" description="Disordered" evidence="12">
    <location>
        <begin position="429"/>
        <end position="455"/>
    </location>
</feature>
<keyword evidence="10" id="KW-0675">Receptor</keyword>
<sequence length="753" mass="81489">MENTCHFRGKCFLCAHLCLLLLVFLPQFASSQKWDGVIVTQSDYQSLRAIKNELVDFKGFLRSWNDSGYGACSGRWAGIKCVKGQVIAIQLPWKGLGGRISEKIGQLQALRKISLHDNVLGGTVPFSLGFLRNLRGVYLFNNRLSVGLTQSPSLVFLSIQQNNLSGPIPDSWGSKGNYSYHLQFLALDHNRISGTIPGSLSKLALLQEISLSHNQLSGAIPYEMGSLSRLQKLDISNNAFSESIPFSFSNLTSLVSLNLEGNRLDSQIPEGFDRLHNLSMLNLKNNQLKGPIPASIGNVSSINQLDLAQNNFSGEIPASLAHLANLTYFNVSYNNLSGSVPSSLAKKFNSSSFVGNLQLCGYSISTQCPSPPPPEILPAPTKGSPKHHHRKLSTKDIILIAAGILLVVLLLLCVILLCCLMKKRSASKEKSGKTTTRGLPGKGEKTGAAAGPEVESGGEMGGKLVHFDGPFLFTADDLLCATAEIMGKSTYGTAYKATLEDGNQVAVKRHPNLIALRAFYIGPKGEKLLVFDYMHKGSLASYLHARGPETTVNWPTRMNIAIGVARGLNHLHTQENIIHGNLTSSNILLDERANAHIADFGLSRLMTAAANTNVIATAGTLGYCAPELAKLKNANTKTDVYSLGVIILELLTGKSPGEPMNGMDLPQWVASIVQEEWTNEVFDLEIMRDAQTIGDELLNTLKLALHCVDPTPAARPEAEQVVQQLEEIKPELAPAAAADDDHDEGAEVPPTTE</sequence>
<feature type="region of interest" description="Disordered" evidence="12">
    <location>
        <begin position="728"/>
        <end position="753"/>
    </location>
</feature>
<evidence type="ECO:0000256" key="14">
    <source>
        <dbReference type="SAM" id="SignalP"/>
    </source>
</evidence>
<dbReference type="InterPro" id="IPR001611">
    <property type="entry name" value="Leu-rich_rpt"/>
</dbReference>
<evidence type="ECO:0000256" key="6">
    <source>
        <dbReference type="ARBA" id="ARBA00022729"/>
    </source>
</evidence>
<dbReference type="GO" id="GO:0004672">
    <property type="term" value="F:protein kinase activity"/>
    <property type="evidence" value="ECO:0007669"/>
    <property type="project" value="InterPro"/>
</dbReference>
<feature type="transmembrane region" description="Helical" evidence="13">
    <location>
        <begin position="397"/>
        <end position="420"/>
    </location>
</feature>
<protein>
    <recommendedName>
        <fullName evidence="15">Protein kinase domain-containing protein</fullName>
    </recommendedName>
</protein>
<feature type="signal peptide" evidence="14">
    <location>
        <begin position="1"/>
        <end position="31"/>
    </location>
</feature>
<keyword evidence="11" id="KW-0325">Glycoprotein</keyword>